<evidence type="ECO:0000313" key="2">
    <source>
        <dbReference type="EMBL" id="CCF51407.1"/>
    </source>
</evidence>
<organism evidence="2 3">
    <name type="scientific">Ustilago hordei</name>
    <name type="common">Barley covered smut fungus</name>
    <dbReference type="NCBI Taxonomy" id="120017"/>
    <lineage>
        <taxon>Eukaryota</taxon>
        <taxon>Fungi</taxon>
        <taxon>Dikarya</taxon>
        <taxon>Basidiomycota</taxon>
        <taxon>Ustilaginomycotina</taxon>
        <taxon>Ustilaginomycetes</taxon>
        <taxon>Ustilaginales</taxon>
        <taxon>Ustilaginaceae</taxon>
        <taxon>Ustilago</taxon>
    </lineage>
</organism>
<reference evidence="2 3" key="1">
    <citation type="journal article" date="2012" name="Plant Cell">
        <title>Genome comparison of barley and maize smut fungi reveals targeted loss of RNA silencing components and species-specific presence of transposable elements.</title>
        <authorList>
            <person name="Laurie J.D."/>
            <person name="Ali S."/>
            <person name="Linning R."/>
            <person name="Mannhaupt G."/>
            <person name="Wong P."/>
            <person name="Gueldener U."/>
            <person name="Muensterkoetter M."/>
            <person name="Moore R."/>
            <person name="Kahmann R."/>
            <person name="Bakkeren G."/>
            <person name="Schirawski J."/>
        </authorList>
    </citation>
    <scope>NUCLEOTIDE SEQUENCE [LARGE SCALE GENOMIC DNA]</scope>
    <source>
        <strain evidence="3">Uh4875-4</strain>
    </source>
</reference>
<dbReference type="AlphaFoldDB" id="I2FWW4"/>
<protein>
    <submittedName>
        <fullName evidence="2">Uncharacterized protein</fullName>
    </submittedName>
</protein>
<keyword evidence="3" id="KW-1185">Reference proteome</keyword>
<dbReference type="HOGENOM" id="CLU_2308169_0_0_1"/>
<feature type="compositionally biased region" description="Basic and acidic residues" evidence="1">
    <location>
        <begin position="61"/>
        <end position="86"/>
    </location>
</feature>
<dbReference type="EMBL" id="CAGI01000164">
    <property type="protein sequence ID" value="CCF51407.1"/>
    <property type="molecule type" value="Genomic_DNA"/>
</dbReference>
<accession>I2FWW4</accession>
<dbReference type="Proteomes" id="UP000006174">
    <property type="component" value="Unassembled WGS sequence"/>
</dbReference>
<name>I2FWW4_USTHO</name>
<gene>
    <name evidence="2" type="ORF">UHOR_05363</name>
</gene>
<sequence>MWEKKLATVLVCSSQSLSGSATVAATKGGAEQGRKTVSFGEQTDLVAWIELIAQPKRPKKAKTEQRRNEVMRKGRGENHENRENREPGPFVPSIRTRPPL</sequence>
<evidence type="ECO:0000313" key="3">
    <source>
        <dbReference type="Proteomes" id="UP000006174"/>
    </source>
</evidence>
<evidence type="ECO:0000256" key="1">
    <source>
        <dbReference type="SAM" id="MobiDB-lite"/>
    </source>
</evidence>
<proteinExistence type="predicted"/>
<feature type="region of interest" description="Disordered" evidence="1">
    <location>
        <begin position="56"/>
        <end position="100"/>
    </location>
</feature>
<comment type="caution">
    <text evidence="2">The sequence shown here is derived from an EMBL/GenBank/DDBJ whole genome shotgun (WGS) entry which is preliminary data.</text>
</comment>